<keyword evidence="1" id="KW-0732">Signal</keyword>
<dbReference type="AlphaFoldDB" id="A0A2U1NBK1"/>
<dbReference type="STRING" id="35608.A0A2U1NBK1"/>
<accession>A0A2U1NBK1</accession>
<protein>
    <submittedName>
        <fullName evidence="2">Hydroxysteroid dehydrogenase 1</fullName>
    </submittedName>
</protein>
<organism evidence="2 3">
    <name type="scientific">Artemisia annua</name>
    <name type="common">Sweet wormwood</name>
    <dbReference type="NCBI Taxonomy" id="35608"/>
    <lineage>
        <taxon>Eukaryota</taxon>
        <taxon>Viridiplantae</taxon>
        <taxon>Streptophyta</taxon>
        <taxon>Embryophyta</taxon>
        <taxon>Tracheophyta</taxon>
        <taxon>Spermatophyta</taxon>
        <taxon>Magnoliopsida</taxon>
        <taxon>eudicotyledons</taxon>
        <taxon>Gunneridae</taxon>
        <taxon>Pentapetalae</taxon>
        <taxon>asterids</taxon>
        <taxon>campanulids</taxon>
        <taxon>Asterales</taxon>
        <taxon>Asteraceae</taxon>
        <taxon>Asteroideae</taxon>
        <taxon>Anthemideae</taxon>
        <taxon>Artemisiinae</taxon>
        <taxon>Artemisia</taxon>
    </lineage>
</organism>
<dbReference type="Proteomes" id="UP000245207">
    <property type="component" value="Unassembled WGS sequence"/>
</dbReference>
<comment type="caution">
    <text evidence="2">The sequence shown here is derived from an EMBL/GenBank/DDBJ whole genome shotgun (WGS) entry which is preliminary data.</text>
</comment>
<evidence type="ECO:0000256" key="1">
    <source>
        <dbReference type="SAM" id="SignalP"/>
    </source>
</evidence>
<sequence length="214" mass="24181">MAALLIRCWVCAICKNLFQHGEATEPMIKELDEDREESQDPKDINFWGSVYTTKFAALHLRNCGGRLIVLSVAASWIPVPRMSISINPRLEKCYLKKAFNGSKHPNFGTSRESQRSPLLNDSEWVDVPPMRHSMVIDLDVLTELIHGLVDRTMEITGNPCVLPAWDNNGYYIELSKLSWTRRKVAYVKAPPNNCGLINQNCPWDPSSKGVVLVV</sequence>
<keyword evidence="3" id="KW-1185">Reference proteome</keyword>
<proteinExistence type="predicted"/>
<evidence type="ECO:0000313" key="3">
    <source>
        <dbReference type="Proteomes" id="UP000245207"/>
    </source>
</evidence>
<feature type="chain" id="PRO_5015600133" evidence="1">
    <location>
        <begin position="24"/>
        <end position="214"/>
    </location>
</feature>
<name>A0A2U1NBK1_ARTAN</name>
<feature type="signal peptide" evidence="1">
    <location>
        <begin position="1"/>
        <end position="23"/>
    </location>
</feature>
<reference evidence="2 3" key="1">
    <citation type="journal article" date="2018" name="Mol. Plant">
        <title>The genome of Artemisia annua provides insight into the evolution of Asteraceae family and artemisinin biosynthesis.</title>
        <authorList>
            <person name="Shen Q."/>
            <person name="Zhang L."/>
            <person name="Liao Z."/>
            <person name="Wang S."/>
            <person name="Yan T."/>
            <person name="Shi P."/>
            <person name="Liu M."/>
            <person name="Fu X."/>
            <person name="Pan Q."/>
            <person name="Wang Y."/>
            <person name="Lv Z."/>
            <person name="Lu X."/>
            <person name="Zhang F."/>
            <person name="Jiang W."/>
            <person name="Ma Y."/>
            <person name="Chen M."/>
            <person name="Hao X."/>
            <person name="Li L."/>
            <person name="Tang Y."/>
            <person name="Lv G."/>
            <person name="Zhou Y."/>
            <person name="Sun X."/>
            <person name="Brodelius P.E."/>
            <person name="Rose J.K.C."/>
            <person name="Tang K."/>
        </authorList>
    </citation>
    <scope>NUCLEOTIDE SEQUENCE [LARGE SCALE GENOMIC DNA]</scope>
    <source>
        <strain evidence="3">cv. Huhao1</strain>
        <tissue evidence="2">Leaf</tissue>
    </source>
</reference>
<dbReference type="EMBL" id="PKPP01003168">
    <property type="protein sequence ID" value="PWA70870.1"/>
    <property type="molecule type" value="Genomic_DNA"/>
</dbReference>
<gene>
    <name evidence="2" type="ORF">CTI12_AA274320</name>
</gene>
<evidence type="ECO:0000313" key="2">
    <source>
        <dbReference type="EMBL" id="PWA70870.1"/>
    </source>
</evidence>